<name>A0ABV5I6V6_9ACTN</name>
<accession>A0ABV5I6V6</accession>
<proteinExistence type="predicted"/>
<comment type="caution">
    <text evidence="1">The sequence shown here is derived from an EMBL/GenBank/DDBJ whole genome shotgun (WGS) entry which is preliminary data.</text>
</comment>
<evidence type="ECO:0000313" key="1">
    <source>
        <dbReference type="EMBL" id="MFB9200267.1"/>
    </source>
</evidence>
<gene>
    <name evidence="1" type="ORF">ACFFV7_03600</name>
</gene>
<sequence length="130" mass="13729">MFTAALAQGAIGARPASAADSTCGSWTFSNTVPGLMGRACIRGAGANWKQAVTEVYNGSGAMQIISPVTAYLDPLNDYSAAYDVIIRQQETRTVTTRIITDANPFQFDRAEGSFTVGPTETVGFVSPWVG</sequence>
<protein>
    <submittedName>
        <fullName evidence="1">Uncharacterized protein</fullName>
    </submittedName>
</protein>
<dbReference type="RefSeq" id="WP_189645840.1">
    <property type="nucleotide sequence ID" value="NZ_BMRC01000001.1"/>
</dbReference>
<evidence type="ECO:0000313" key="2">
    <source>
        <dbReference type="Proteomes" id="UP001589647"/>
    </source>
</evidence>
<dbReference type="Proteomes" id="UP001589647">
    <property type="component" value="Unassembled WGS sequence"/>
</dbReference>
<organism evidence="1 2">
    <name type="scientific">Nonomuraea spiralis</name>
    <dbReference type="NCBI Taxonomy" id="46182"/>
    <lineage>
        <taxon>Bacteria</taxon>
        <taxon>Bacillati</taxon>
        <taxon>Actinomycetota</taxon>
        <taxon>Actinomycetes</taxon>
        <taxon>Streptosporangiales</taxon>
        <taxon>Streptosporangiaceae</taxon>
        <taxon>Nonomuraea</taxon>
    </lineage>
</organism>
<dbReference type="EMBL" id="JBHMEI010000001">
    <property type="protein sequence ID" value="MFB9200267.1"/>
    <property type="molecule type" value="Genomic_DNA"/>
</dbReference>
<keyword evidence="2" id="KW-1185">Reference proteome</keyword>
<reference evidence="1 2" key="1">
    <citation type="submission" date="2024-09" db="EMBL/GenBank/DDBJ databases">
        <authorList>
            <person name="Sun Q."/>
            <person name="Mori K."/>
        </authorList>
    </citation>
    <scope>NUCLEOTIDE SEQUENCE [LARGE SCALE GENOMIC DNA]</scope>
    <source>
        <strain evidence="1 2">CCM 3426</strain>
    </source>
</reference>